<dbReference type="AlphaFoldDB" id="A0A7S2VDF3"/>
<accession>A0A7S2VDF3</accession>
<dbReference type="EMBL" id="HBHT01007760">
    <property type="protein sequence ID" value="CAD9950725.1"/>
    <property type="molecule type" value="Transcribed_RNA"/>
</dbReference>
<gene>
    <name evidence="1" type="ORF">APAL1065_LOCUS5174</name>
</gene>
<name>A0A7S2VDF3_9STRA</name>
<evidence type="ECO:0000313" key="1">
    <source>
        <dbReference type="EMBL" id="CAD9950725.1"/>
    </source>
</evidence>
<protein>
    <submittedName>
        <fullName evidence="1">Uncharacterized protein</fullName>
    </submittedName>
</protein>
<reference evidence="1" key="1">
    <citation type="submission" date="2021-01" db="EMBL/GenBank/DDBJ databases">
        <authorList>
            <person name="Corre E."/>
            <person name="Pelletier E."/>
            <person name="Niang G."/>
            <person name="Scheremetjew M."/>
            <person name="Finn R."/>
            <person name="Kale V."/>
            <person name="Holt S."/>
            <person name="Cochrane G."/>
            <person name="Meng A."/>
            <person name="Brown T."/>
            <person name="Cohen L."/>
        </authorList>
    </citation>
    <scope>NUCLEOTIDE SEQUENCE</scope>
    <source>
        <strain evidence="1">CCMP125</strain>
    </source>
</reference>
<sequence>MRFDEVGGFGAIKRAMRATSAVAEQLGRENVGGRRSLRARPDLLKLLLAALCAVGESAALVAEMSDLAWRCGAVGPKDTNGDTTQKKTTCCGGRPTKKTMGIGAENGLPKAFFVGQNCVA</sequence>
<proteinExistence type="predicted"/>
<organism evidence="1">
    <name type="scientific">Entomoneis paludosa</name>
    <dbReference type="NCBI Taxonomy" id="265537"/>
    <lineage>
        <taxon>Eukaryota</taxon>
        <taxon>Sar</taxon>
        <taxon>Stramenopiles</taxon>
        <taxon>Ochrophyta</taxon>
        <taxon>Bacillariophyta</taxon>
        <taxon>Bacillariophyceae</taxon>
        <taxon>Bacillariophycidae</taxon>
        <taxon>Entomoneidaceae</taxon>
        <taxon>Entomoneis</taxon>
    </lineage>
</organism>